<dbReference type="InterPro" id="IPR036259">
    <property type="entry name" value="MFS_trans_sf"/>
</dbReference>
<gene>
    <name evidence="9" type="ORF">ACFSUF_12750</name>
</gene>
<feature type="transmembrane region" description="Helical" evidence="7">
    <location>
        <begin position="342"/>
        <end position="367"/>
    </location>
</feature>
<evidence type="ECO:0000256" key="4">
    <source>
        <dbReference type="ARBA" id="ARBA00022692"/>
    </source>
</evidence>
<accession>A0ABW5PD50</accession>
<dbReference type="InterPro" id="IPR020846">
    <property type="entry name" value="MFS_dom"/>
</dbReference>
<evidence type="ECO:0000256" key="7">
    <source>
        <dbReference type="SAM" id="Phobius"/>
    </source>
</evidence>
<dbReference type="PANTHER" id="PTHR43414:SF6">
    <property type="entry name" value="MULTIDRUG RESISTANCE PROTEIN MDTG"/>
    <property type="match status" value="1"/>
</dbReference>
<feature type="transmembrane region" description="Helical" evidence="7">
    <location>
        <begin position="250"/>
        <end position="272"/>
    </location>
</feature>
<reference evidence="10" key="1">
    <citation type="journal article" date="2019" name="Int. J. Syst. Evol. Microbiol.">
        <title>The Global Catalogue of Microorganisms (GCM) 10K type strain sequencing project: providing services to taxonomists for standard genome sequencing and annotation.</title>
        <authorList>
            <consortium name="The Broad Institute Genomics Platform"/>
            <consortium name="The Broad Institute Genome Sequencing Center for Infectious Disease"/>
            <person name="Wu L."/>
            <person name="Ma J."/>
        </authorList>
    </citation>
    <scope>NUCLEOTIDE SEQUENCE [LARGE SCALE GENOMIC DNA]</scope>
    <source>
        <strain evidence="10">KCTC 3950</strain>
    </source>
</reference>
<name>A0ABW5PD50_9BACL</name>
<dbReference type="Proteomes" id="UP001597541">
    <property type="component" value="Unassembled WGS sequence"/>
</dbReference>
<feature type="transmembrane region" description="Helical" evidence="7">
    <location>
        <begin position="166"/>
        <end position="185"/>
    </location>
</feature>
<evidence type="ECO:0000313" key="9">
    <source>
        <dbReference type="EMBL" id="MFD2613292.1"/>
    </source>
</evidence>
<comment type="caution">
    <text evidence="9">The sequence shown here is derived from an EMBL/GenBank/DDBJ whole genome shotgun (WGS) entry which is preliminary data.</text>
</comment>
<dbReference type="InterPro" id="IPR011701">
    <property type="entry name" value="MFS"/>
</dbReference>
<dbReference type="Gene3D" id="1.20.1250.20">
    <property type="entry name" value="MFS general substrate transporter like domains"/>
    <property type="match status" value="2"/>
</dbReference>
<protein>
    <submittedName>
        <fullName evidence="9">MFS transporter</fullName>
    </submittedName>
</protein>
<evidence type="ECO:0000256" key="6">
    <source>
        <dbReference type="ARBA" id="ARBA00023136"/>
    </source>
</evidence>
<evidence type="ECO:0000256" key="1">
    <source>
        <dbReference type="ARBA" id="ARBA00004651"/>
    </source>
</evidence>
<feature type="transmembrane region" description="Helical" evidence="7">
    <location>
        <begin position="284"/>
        <end position="302"/>
    </location>
</feature>
<keyword evidence="10" id="KW-1185">Reference proteome</keyword>
<feature type="transmembrane region" description="Helical" evidence="7">
    <location>
        <begin position="9"/>
        <end position="32"/>
    </location>
</feature>
<feature type="transmembrane region" description="Helical" evidence="7">
    <location>
        <begin position="44"/>
        <end position="66"/>
    </location>
</feature>
<comment type="subcellular location">
    <subcellularLocation>
        <location evidence="1">Cell membrane</location>
        <topology evidence="1">Multi-pass membrane protein</topology>
    </subcellularLocation>
</comment>
<evidence type="ECO:0000256" key="5">
    <source>
        <dbReference type="ARBA" id="ARBA00022989"/>
    </source>
</evidence>
<keyword evidence="3" id="KW-1003">Cell membrane</keyword>
<evidence type="ECO:0000313" key="10">
    <source>
        <dbReference type="Proteomes" id="UP001597541"/>
    </source>
</evidence>
<evidence type="ECO:0000259" key="8">
    <source>
        <dbReference type="PROSITE" id="PS50850"/>
    </source>
</evidence>
<feature type="transmembrane region" description="Helical" evidence="7">
    <location>
        <begin position="373"/>
        <end position="393"/>
    </location>
</feature>
<dbReference type="RefSeq" id="WP_377603291.1">
    <property type="nucleotide sequence ID" value="NZ_JBHUME010000008.1"/>
</dbReference>
<dbReference type="SUPFAM" id="SSF103473">
    <property type="entry name" value="MFS general substrate transporter"/>
    <property type="match status" value="2"/>
</dbReference>
<dbReference type="EMBL" id="JBHUME010000008">
    <property type="protein sequence ID" value="MFD2613292.1"/>
    <property type="molecule type" value="Genomic_DNA"/>
</dbReference>
<keyword evidence="5 7" id="KW-1133">Transmembrane helix</keyword>
<keyword evidence="2" id="KW-0813">Transport</keyword>
<sequence>MAQWKLNLAVLWIGLFLVMGGMTMIIPFLPLYLQELGLHNKEEITFWAGIIFAGNFVTSFLFQPLWGKLSDKYGRKVMLLRSGFGMAIVMTLMGFAMNAWHLLFLRLINGTISGFNPAAVSLMAASTPKEHRGFVMGTLQSGAVAGTILGPFIGGVVANAVGYRPIFYITGACIFAASLLAMLIVKEEFSREEAKEHVPISVFQGWQELKQIPQLPALFAVTVLLQFSMQNSMPLVPLFVQELHSNPADVAFYAGLVGSMPGMSNMIASPLLGKVSDKLGAEKVLTLSLVGAAVFFIPQAFIGTVWQLMLARFLLGICMGGMLPSINALIGKFTPKGMDSRAYSFNSSAMSLGNMAGPVVGGLLAGFMGIRGIFLISAVLLLLNVLWVWSTLVRGRKVNRSSPS</sequence>
<dbReference type="PROSITE" id="PS50850">
    <property type="entry name" value="MFS"/>
    <property type="match status" value="1"/>
</dbReference>
<proteinExistence type="predicted"/>
<keyword evidence="6 7" id="KW-0472">Membrane</keyword>
<feature type="transmembrane region" description="Helical" evidence="7">
    <location>
        <begin position="134"/>
        <end position="154"/>
    </location>
</feature>
<evidence type="ECO:0000256" key="2">
    <source>
        <dbReference type="ARBA" id="ARBA00022448"/>
    </source>
</evidence>
<feature type="transmembrane region" description="Helical" evidence="7">
    <location>
        <begin position="78"/>
        <end position="97"/>
    </location>
</feature>
<dbReference type="PRINTS" id="PR01035">
    <property type="entry name" value="TCRTETA"/>
</dbReference>
<dbReference type="PANTHER" id="PTHR43414">
    <property type="entry name" value="MULTIDRUG RESISTANCE PROTEIN MDTG"/>
    <property type="match status" value="1"/>
</dbReference>
<dbReference type="Pfam" id="PF07690">
    <property type="entry name" value="MFS_1"/>
    <property type="match status" value="1"/>
</dbReference>
<dbReference type="Pfam" id="PF00083">
    <property type="entry name" value="Sugar_tr"/>
    <property type="match status" value="1"/>
</dbReference>
<keyword evidence="4 7" id="KW-0812">Transmembrane</keyword>
<organism evidence="9 10">
    <name type="scientific">Paenibacillus gansuensis</name>
    <dbReference type="NCBI Taxonomy" id="306542"/>
    <lineage>
        <taxon>Bacteria</taxon>
        <taxon>Bacillati</taxon>
        <taxon>Bacillota</taxon>
        <taxon>Bacilli</taxon>
        <taxon>Bacillales</taxon>
        <taxon>Paenibacillaceae</taxon>
        <taxon>Paenibacillus</taxon>
    </lineage>
</organism>
<dbReference type="InterPro" id="IPR001958">
    <property type="entry name" value="Tet-R_TetA/multi-R_MdtG-like"/>
</dbReference>
<feature type="domain" description="Major facilitator superfamily (MFS) profile" evidence="8">
    <location>
        <begin position="7"/>
        <end position="396"/>
    </location>
</feature>
<dbReference type="InterPro" id="IPR005828">
    <property type="entry name" value="MFS_sugar_transport-like"/>
</dbReference>
<feature type="transmembrane region" description="Helical" evidence="7">
    <location>
        <begin position="308"/>
        <end position="330"/>
    </location>
</feature>
<evidence type="ECO:0000256" key="3">
    <source>
        <dbReference type="ARBA" id="ARBA00022475"/>
    </source>
</evidence>